<dbReference type="STRING" id="521045.Kole_0024"/>
<dbReference type="RefSeq" id="WP_012744541.1">
    <property type="nucleotide sequence ID" value="NC_012785.1"/>
</dbReference>
<organism evidence="2 3">
    <name type="scientific">Kosmotoga olearia (strain ATCC BAA-1733 / DSM 21960 / TBF 19.5.1)</name>
    <dbReference type="NCBI Taxonomy" id="521045"/>
    <lineage>
        <taxon>Bacteria</taxon>
        <taxon>Thermotogati</taxon>
        <taxon>Thermotogota</taxon>
        <taxon>Thermotogae</taxon>
        <taxon>Kosmotogales</taxon>
        <taxon>Kosmotogaceae</taxon>
        <taxon>Kosmotoga</taxon>
    </lineage>
</organism>
<dbReference type="InterPro" id="IPR003141">
    <property type="entry name" value="Pol/His_phosphatase_N"/>
</dbReference>
<keyword evidence="3" id="KW-1185">Reference proteome</keyword>
<dbReference type="Pfam" id="PF02811">
    <property type="entry name" value="PHP"/>
    <property type="match status" value="1"/>
</dbReference>
<gene>
    <name evidence="2" type="ordered locus">Kole_0024</name>
</gene>
<dbReference type="InterPro" id="IPR052018">
    <property type="entry name" value="PHP_domain"/>
</dbReference>
<dbReference type="KEGG" id="kol:Kole_0024"/>
<accession>C5CHB4</accession>
<sequence length="247" mass="27946">MIGLGLKKFSCDFHVHTCLSPCADITMTPRAVAKVLTEKGIDWIAVTDHNSAGNVRTFMKALTLQGIKVIPGIEVHTAEDVHLLAYFPDAETAEDYSSWLYDKIPDISIDPEKFGYQLFVNENDEFIGMEEKWLGQPANVKIHEAIQEILKRKGIFAFAHAERRMGILYQLGFIPPVANPVLVEVAFKKTLHEFPSNVAINCLHSSDAHSLNMLKPSMVVECERRTFEAFKKSLLIDYEARVRINWV</sequence>
<dbReference type="SMART" id="SM00481">
    <property type="entry name" value="POLIIIAc"/>
    <property type="match status" value="1"/>
</dbReference>
<dbReference type="GO" id="GO:0004534">
    <property type="term" value="F:5'-3' RNA exonuclease activity"/>
    <property type="evidence" value="ECO:0007669"/>
    <property type="project" value="TreeGrafter"/>
</dbReference>
<dbReference type="SUPFAM" id="SSF89550">
    <property type="entry name" value="PHP domain-like"/>
    <property type="match status" value="1"/>
</dbReference>
<dbReference type="InterPro" id="IPR016195">
    <property type="entry name" value="Pol/histidinol_Pase-like"/>
</dbReference>
<dbReference type="HOGENOM" id="CLU_097071_0_0_0"/>
<dbReference type="PANTHER" id="PTHR42924">
    <property type="entry name" value="EXONUCLEASE"/>
    <property type="match status" value="1"/>
</dbReference>
<dbReference type="Proteomes" id="UP000002382">
    <property type="component" value="Chromosome"/>
</dbReference>
<dbReference type="AlphaFoldDB" id="C5CHB4"/>
<dbReference type="Gene3D" id="3.20.20.140">
    <property type="entry name" value="Metal-dependent hydrolases"/>
    <property type="match status" value="1"/>
</dbReference>
<reference evidence="2 3" key="1">
    <citation type="submission" date="2009-06" db="EMBL/GenBank/DDBJ databases">
        <title>Complete sequence of Thermotogales bacterium TBF 19.5.1.</title>
        <authorList>
            <consortium name="US DOE Joint Genome Institute"/>
            <person name="Lucas S."/>
            <person name="Copeland A."/>
            <person name="Lapidus A."/>
            <person name="Glavina del Rio T."/>
            <person name="Tice H."/>
            <person name="Bruce D."/>
            <person name="Goodwin L."/>
            <person name="Pitluck S."/>
            <person name="Chertkov O."/>
            <person name="Brettin T."/>
            <person name="Detter J.C."/>
            <person name="Han C."/>
            <person name="Schmutz J."/>
            <person name="Larimer F."/>
            <person name="Land M."/>
            <person name="Hauser L."/>
            <person name="Kyrpides N."/>
            <person name="Ovchinnikova G."/>
            <person name="Noll K."/>
        </authorList>
    </citation>
    <scope>NUCLEOTIDE SEQUENCE [LARGE SCALE GENOMIC DNA]</scope>
    <source>
        <strain evidence="3">ATCC BAA-1733 / DSM 21960 / TBF 19.5.1</strain>
    </source>
</reference>
<dbReference type="eggNOG" id="COG0613">
    <property type="taxonomic scope" value="Bacteria"/>
</dbReference>
<protein>
    <submittedName>
        <fullName evidence="2">PHP domain protein</fullName>
    </submittedName>
</protein>
<dbReference type="EMBL" id="CP001634">
    <property type="protein sequence ID" value="ACR78753.1"/>
    <property type="molecule type" value="Genomic_DNA"/>
</dbReference>
<evidence type="ECO:0000313" key="3">
    <source>
        <dbReference type="Proteomes" id="UP000002382"/>
    </source>
</evidence>
<evidence type="ECO:0000259" key="1">
    <source>
        <dbReference type="SMART" id="SM00481"/>
    </source>
</evidence>
<dbReference type="CDD" id="cd07432">
    <property type="entry name" value="PHP_HisPPase"/>
    <property type="match status" value="1"/>
</dbReference>
<evidence type="ECO:0000313" key="2">
    <source>
        <dbReference type="EMBL" id="ACR78753.1"/>
    </source>
</evidence>
<feature type="domain" description="Polymerase/histidinol phosphatase N-terminal" evidence="1">
    <location>
        <begin position="11"/>
        <end position="79"/>
    </location>
</feature>
<dbReference type="GO" id="GO:0035312">
    <property type="term" value="F:5'-3' DNA exonuclease activity"/>
    <property type="evidence" value="ECO:0007669"/>
    <property type="project" value="TreeGrafter"/>
</dbReference>
<proteinExistence type="predicted"/>
<reference evidence="2 3" key="2">
    <citation type="journal article" date="2011" name="J. Bacteriol.">
        <title>Genome Sequence of Kosmotoga olearia Strain TBF 19.5.1, a Thermophilic Bacterium with a Wide Growth Temperature Range, Isolated from the Troll B Oil Platform in the North Sea.</title>
        <authorList>
            <person name="Swithers K.S."/>
            <person name="Dipippo J.L."/>
            <person name="Bruce D.C."/>
            <person name="Detter C."/>
            <person name="Tapia R."/>
            <person name="Han S."/>
            <person name="Goodwin L.A."/>
            <person name="Han J."/>
            <person name="Woyke T."/>
            <person name="Pitluck S."/>
            <person name="Pennacchio L."/>
            <person name="Nolan M."/>
            <person name="Mikhailova N."/>
            <person name="Land M.L."/>
            <person name="Nesbo C.L."/>
            <person name="Gogarten J.P."/>
            <person name="Noll K.M."/>
        </authorList>
    </citation>
    <scope>NUCLEOTIDE SEQUENCE [LARGE SCALE GENOMIC DNA]</scope>
    <source>
        <strain evidence="3">ATCC BAA-1733 / DSM 21960 / TBF 19.5.1</strain>
    </source>
</reference>
<dbReference type="InterPro" id="IPR004013">
    <property type="entry name" value="PHP_dom"/>
</dbReference>
<dbReference type="PANTHER" id="PTHR42924:SF3">
    <property type="entry name" value="POLYMERASE_HISTIDINOL PHOSPHATASE N-TERMINAL DOMAIN-CONTAINING PROTEIN"/>
    <property type="match status" value="1"/>
</dbReference>
<name>C5CHB4_KOSOT</name>